<dbReference type="Proteomes" id="UP001148838">
    <property type="component" value="Unassembled WGS sequence"/>
</dbReference>
<comment type="caution">
    <text evidence="2">The sequence shown here is derived from an EMBL/GenBank/DDBJ whole genome shotgun (WGS) entry which is preliminary data.</text>
</comment>
<dbReference type="EMBL" id="JAJSOF020000027">
    <property type="protein sequence ID" value="KAJ4433682.1"/>
    <property type="molecule type" value="Genomic_DNA"/>
</dbReference>
<feature type="region of interest" description="Disordered" evidence="1">
    <location>
        <begin position="191"/>
        <end position="212"/>
    </location>
</feature>
<evidence type="ECO:0000256" key="1">
    <source>
        <dbReference type="SAM" id="MobiDB-lite"/>
    </source>
</evidence>
<accession>A0ABQ8SIY7</accession>
<feature type="compositionally biased region" description="Basic and acidic residues" evidence="1">
    <location>
        <begin position="203"/>
        <end position="212"/>
    </location>
</feature>
<evidence type="ECO:0000313" key="2">
    <source>
        <dbReference type="EMBL" id="KAJ4433682.1"/>
    </source>
</evidence>
<evidence type="ECO:0000313" key="3">
    <source>
        <dbReference type="Proteomes" id="UP001148838"/>
    </source>
</evidence>
<sequence length="212" mass="24134">MLRFVFSLRVANRYPAKPQLPTRPRQTVARTVAFKIWRVCTFLFNNYIFVPFAVETFGSWSSEAKALISIIGRSLVQLSGDPRSSQYLRQRIGIAIQRGIYNQGKRILLTANGSCCFVIKASLQSGPHLWSNGQRVWPRNQVARVRFPVGASYVVEIFSGIFPQPNMSKCWGENCLYSKTLRSTIIRTEEYDDDDDDDVSGTKPKEEKKGRS</sequence>
<protein>
    <submittedName>
        <fullName evidence="2">Uncharacterized protein</fullName>
    </submittedName>
</protein>
<gene>
    <name evidence="2" type="ORF">ANN_15993</name>
</gene>
<name>A0ABQ8SIY7_PERAM</name>
<proteinExistence type="predicted"/>
<keyword evidence="3" id="KW-1185">Reference proteome</keyword>
<reference evidence="2 3" key="1">
    <citation type="journal article" date="2022" name="Allergy">
        <title>Genome assembly and annotation of Periplaneta americana reveal a comprehensive cockroach allergen profile.</title>
        <authorList>
            <person name="Wang L."/>
            <person name="Xiong Q."/>
            <person name="Saelim N."/>
            <person name="Wang L."/>
            <person name="Nong W."/>
            <person name="Wan A.T."/>
            <person name="Shi M."/>
            <person name="Liu X."/>
            <person name="Cao Q."/>
            <person name="Hui J.H.L."/>
            <person name="Sookrung N."/>
            <person name="Leung T.F."/>
            <person name="Tungtrongchitr A."/>
            <person name="Tsui S.K.W."/>
        </authorList>
    </citation>
    <scope>NUCLEOTIDE SEQUENCE [LARGE SCALE GENOMIC DNA]</scope>
    <source>
        <strain evidence="2">PWHHKU_190912</strain>
    </source>
</reference>
<organism evidence="2 3">
    <name type="scientific">Periplaneta americana</name>
    <name type="common">American cockroach</name>
    <name type="synonym">Blatta americana</name>
    <dbReference type="NCBI Taxonomy" id="6978"/>
    <lineage>
        <taxon>Eukaryota</taxon>
        <taxon>Metazoa</taxon>
        <taxon>Ecdysozoa</taxon>
        <taxon>Arthropoda</taxon>
        <taxon>Hexapoda</taxon>
        <taxon>Insecta</taxon>
        <taxon>Pterygota</taxon>
        <taxon>Neoptera</taxon>
        <taxon>Polyneoptera</taxon>
        <taxon>Dictyoptera</taxon>
        <taxon>Blattodea</taxon>
        <taxon>Blattoidea</taxon>
        <taxon>Blattidae</taxon>
        <taxon>Blattinae</taxon>
        <taxon>Periplaneta</taxon>
    </lineage>
</organism>